<evidence type="ECO:0000256" key="12">
    <source>
        <dbReference type="PIRSR" id="PIRSR001558-3"/>
    </source>
</evidence>
<comment type="similarity">
    <text evidence="2 9">Belongs to the eukaryotic GSH synthase family.</text>
</comment>
<dbReference type="KEGG" id="chig:CH63R_02665"/>
<evidence type="ECO:0000313" key="15">
    <source>
        <dbReference type="Proteomes" id="UP000092177"/>
    </source>
</evidence>
<dbReference type="InterPro" id="IPR004887">
    <property type="entry name" value="GSH_synth_subst-bd"/>
</dbReference>
<reference evidence="15" key="1">
    <citation type="journal article" date="2017" name="BMC Genomics">
        <title>Gapless genome assembly of Colletotrichum higginsianum reveals chromosome structure and association of transposable elements with secondary metabolite gene clusters.</title>
        <authorList>
            <person name="Dallery J.-F."/>
            <person name="Lapalu N."/>
            <person name="Zampounis A."/>
            <person name="Pigne S."/>
            <person name="Luyten I."/>
            <person name="Amselem J."/>
            <person name="Wittenberg A.H.J."/>
            <person name="Zhou S."/>
            <person name="de Queiroz M.V."/>
            <person name="Robin G.P."/>
            <person name="Auger A."/>
            <person name="Hainaut M."/>
            <person name="Henrissat B."/>
            <person name="Kim K.-T."/>
            <person name="Lee Y.-H."/>
            <person name="Lespinet O."/>
            <person name="Schwartz D.C."/>
            <person name="Thon M.R."/>
            <person name="O'Connell R.J."/>
        </authorList>
    </citation>
    <scope>NUCLEOTIDE SEQUENCE [LARGE SCALE GENOMIC DNA]</scope>
    <source>
        <strain evidence="15">IMI 349063</strain>
    </source>
</reference>
<feature type="binding site" evidence="10">
    <location>
        <position position="175"/>
    </location>
    <ligand>
        <name>ATP</name>
        <dbReference type="ChEBI" id="CHEBI:30616"/>
    </ligand>
</feature>
<feature type="binding site" evidence="10">
    <location>
        <position position="512"/>
    </location>
    <ligand>
        <name>substrate</name>
    </ligand>
</feature>
<feature type="domain" description="Glutathione synthase substrate-binding" evidence="13">
    <location>
        <begin position="246"/>
        <end position="356"/>
    </location>
</feature>
<evidence type="ECO:0000256" key="11">
    <source>
        <dbReference type="PIRSR" id="PIRSR001558-2"/>
    </source>
</evidence>
<name>A0A1B7YPJ0_COLHI</name>
<proteinExistence type="inferred from homology"/>
<dbReference type="InterPro" id="IPR014042">
    <property type="entry name" value="Glutathione_synthase_a-hlx"/>
</dbReference>
<keyword evidence="8 9" id="KW-0460">Magnesium</keyword>
<dbReference type="SUPFAM" id="SSF52440">
    <property type="entry name" value="PreATP-grasp domain"/>
    <property type="match status" value="1"/>
</dbReference>
<evidence type="ECO:0000256" key="10">
    <source>
        <dbReference type="PIRSR" id="PIRSR001558-1"/>
    </source>
</evidence>
<dbReference type="Gene3D" id="3.40.50.1760">
    <property type="entry name" value="Glutathione synthase, substrate-binding domain superfamily, eukaryotic"/>
    <property type="match status" value="1"/>
</dbReference>
<evidence type="ECO:0000256" key="1">
    <source>
        <dbReference type="ARBA" id="ARBA00004965"/>
    </source>
</evidence>
<feature type="binding site" evidence="10">
    <location>
        <begin position="426"/>
        <end position="435"/>
    </location>
    <ligand>
        <name>ATP</name>
        <dbReference type="ChEBI" id="CHEBI:30616"/>
    </ligand>
</feature>
<sequence length="536" mass="59185">MATSTLTKEQYPPRLSQAEQDALVQTVKDWTIGNGLSVRPPANVVSPESDPKGILAVNVPVTLFPSPFPRSCFEQARSVQKTYNELYAAISRDEDFLSAMVNEVKGGDDFISKLWDTHVRVKKEGYTQVKNIDSISRHPKTNAVKQLSLGLFRSDYLVHQDTTSGEPKRQVKQVEFNTIASSFGGLSSRTSLLHKFLSVAEYPLLESPIESGSLELPENKSVQGLSGGIRAAFNAYGPSELGHKKCVIFVVQGGERNIFDQRHLEYALASSPDDPVPVFRIPCSELLQHTEVAATPKRQLLYKLPRDPSKVFEVAVAYLRCWYDPSDYPDESAWEARYHLEKSAAVKCPTVLTQLAGSKKIQQVLATPRSGSSPSVLGRFIPDDAPQTAEVFQTFTNIFPMDTSEAGLKARKIAQDPELCRNYVLKPQREGGGNNHYREDIPEFLKKTPETHWGSYILMELITPPKQDNVILRNGNLEEGGVICELGIYGTAVWDQSTGEVVHNEDAGYLLRTKGDTSNEGGVAAGFGCMDSCALV</sequence>
<dbReference type="InterPro" id="IPR005615">
    <property type="entry name" value="Glutathione_synthase"/>
</dbReference>
<protein>
    <recommendedName>
        <fullName evidence="9">Glutathione synthetase</fullName>
        <shortName evidence="9">GSH-S</shortName>
        <ecNumber evidence="9">6.3.2.3</ecNumber>
    </recommendedName>
</protein>
<dbReference type="PANTHER" id="PTHR11130:SF0">
    <property type="entry name" value="GLUTATHIONE SYNTHETASE"/>
    <property type="match status" value="1"/>
</dbReference>
<dbReference type="EMBL" id="LTAN01000002">
    <property type="protein sequence ID" value="OBR13939.1"/>
    <property type="molecule type" value="Genomic_DNA"/>
</dbReference>
<dbReference type="InterPro" id="IPR014709">
    <property type="entry name" value="Glutathione_synthase_C_euk"/>
</dbReference>
<dbReference type="NCBIfam" id="TIGR01986">
    <property type="entry name" value="glut_syn_euk"/>
    <property type="match status" value="1"/>
</dbReference>
<dbReference type="OrthoDB" id="2020073at2759"/>
<feature type="binding site" evidence="10">
    <location>
        <position position="153"/>
    </location>
    <ligand>
        <name>substrate</name>
    </ligand>
</feature>
<evidence type="ECO:0000256" key="6">
    <source>
        <dbReference type="ARBA" id="ARBA00022741"/>
    </source>
</evidence>
<evidence type="ECO:0000256" key="3">
    <source>
        <dbReference type="ARBA" id="ARBA00022598"/>
    </source>
</evidence>
<dbReference type="RefSeq" id="XP_018162456.1">
    <property type="nucleotide sequence ID" value="XM_018297640.1"/>
</dbReference>
<evidence type="ECO:0000256" key="2">
    <source>
        <dbReference type="ARBA" id="ARBA00010385"/>
    </source>
</evidence>
<keyword evidence="3 9" id="KW-0436">Ligase</keyword>
<dbReference type="InterPro" id="IPR014049">
    <property type="entry name" value="Glutathione_synthase_N_euk"/>
</dbReference>
<gene>
    <name evidence="14" type="ORF">CH63R_02665</name>
</gene>
<comment type="cofactor">
    <cofactor evidence="9 11">
        <name>Mg(2+)</name>
        <dbReference type="ChEBI" id="CHEBI:18420"/>
    </cofactor>
    <text evidence="9 11">Binds 1 Mg(2+) ion per subunit.</text>
</comment>
<feature type="binding site" evidence="12">
    <location>
        <begin position="255"/>
        <end position="257"/>
    </location>
    <ligand>
        <name>substrate</name>
    </ligand>
</feature>
<comment type="caution">
    <text evidence="14">The sequence shown here is derived from an EMBL/GenBank/DDBJ whole genome shotgun (WGS) entry which is preliminary data.</text>
</comment>
<dbReference type="PANTHER" id="PTHR11130">
    <property type="entry name" value="GLUTATHIONE SYNTHETASE"/>
    <property type="match status" value="1"/>
</dbReference>
<dbReference type="UniPathway" id="UPA00142">
    <property type="reaction ID" value="UER00210"/>
</dbReference>
<keyword evidence="4 9" id="KW-0317">Glutathione biosynthesis</keyword>
<accession>A0A1B7YPJ0</accession>
<evidence type="ECO:0000256" key="9">
    <source>
        <dbReference type="PIRNR" id="PIRNR001558"/>
    </source>
</evidence>
<dbReference type="Pfam" id="PF03199">
    <property type="entry name" value="GSH_synthase"/>
    <property type="match status" value="1"/>
</dbReference>
<comment type="catalytic activity">
    <reaction evidence="9">
        <text>gamma-L-glutamyl-L-cysteine + glycine + ATP = glutathione + ADP + phosphate + H(+)</text>
        <dbReference type="Rhea" id="RHEA:13557"/>
        <dbReference type="ChEBI" id="CHEBI:15378"/>
        <dbReference type="ChEBI" id="CHEBI:30616"/>
        <dbReference type="ChEBI" id="CHEBI:43474"/>
        <dbReference type="ChEBI" id="CHEBI:57305"/>
        <dbReference type="ChEBI" id="CHEBI:57925"/>
        <dbReference type="ChEBI" id="CHEBI:58173"/>
        <dbReference type="ChEBI" id="CHEBI:456216"/>
        <dbReference type="EC" id="6.3.2.3"/>
    </reaction>
</comment>
<evidence type="ECO:0000259" key="13">
    <source>
        <dbReference type="Pfam" id="PF03199"/>
    </source>
</evidence>
<dbReference type="InterPro" id="IPR037013">
    <property type="entry name" value="GSH-S_sub-bd_sf"/>
</dbReference>
<feature type="binding site" evidence="10">
    <location>
        <position position="485"/>
    </location>
    <ligand>
        <name>ATP</name>
        <dbReference type="ChEBI" id="CHEBI:30616"/>
    </ligand>
</feature>
<feature type="binding site" evidence="11">
    <location>
        <position position="430"/>
    </location>
    <ligand>
        <name>Mg(2+)</name>
        <dbReference type="ChEBI" id="CHEBI:18420"/>
    </ligand>
</feature>
<evidence type="ECO:0000256" key="5">
    <source>
        <dbReference type="ARBA" id="ARBA00022723"/>
    </source>
</evidence>
<dbReference type="GO" id="GO:0000287">
    <property type="term" value="F:magnesium ion binding"/>
    <property type="evidence" value="ECO:0007669"/>
    <property type="project" value="UniProtKB-UniRule"/>
</dbReference>
<dbReference type="Gene3D" id="3.30.1490.80">
    <property type="match status" value="1"/>
</dbReference>
<keyword evidence="5 9" id="KW-0479">Metal-binding</keyword>
<keyword evidence="15" id="KW-1185">Reference proteome</keyword>
<dbReference type="Proteomes" id="UP000092177">
    <property type="component" value="Chromosome 2"/>
</dbReference>
<feature type="binding site" evidence="10">
    <location>
        <position position="359"/>
    </location>
    <ligand>
        <name>ATP</name>
        <dbReference type="ChEBI" id="CHEBI:30616"/>
    </ligand>
</feature>
<dbReference type="Gene3D" id="1.10.1080.10">
    <property type="entry name" value="Glutathione Synthetase, Chain A, domain 3"/>
    <property type="match status" value="1"/>
</dbReference>
<feature type="binding site" evidence="10">
    <location>
        <begin position="459"/>
        <end position="462"/>
    </location>
    <ligand>
        <name>ATP</name>
        <dbReference type="ChEBI" id="CHEBI:30616"/>
    </ligand>
</feature>
<evidence type="ECO:0000256" key="8">
    <source>
        <dbReference type="ARBA" id="ARBA00022842"/>
    </source>
</evidence>
<feature type="binding site" evidence="12">
    <location>
        <begin position="179"/>
        <end position="182"/>
    </location>
    <ligand>
        <name>substrate</name>
    </ligand>
</feature>
<feature type="binding site" evidence="10">
    <location>
        <position position="437"/>
    </location>
    <ligand>
        <name>ATP</name>
        <dbReference type="ChEBI" id="CHEBI:30616"/>
    </ligand>
</feature>
<dbReference type="FunFam" id="3.30.1490.50:FF:000002">
    <property type="entry name" value="Glutathione synthetase"/>
    <property type="match status" value="1"/>
</dbReference>
<dbReference type="Gene3D" id="3.30.470.20">
    <property type="entry name" value="ATP-grasp fold, B domain"/>
    <property type="match status" value="1"/>
</dbReference>
<dbReference type="AlphaFoldDB" id="A0A1B7YPJ0"/>
<dbReference type="PIRSF" id="PIRSF001558">
    <property type="entry name" value="GSHase"/>
    <property type="match status" value="1"/>
</dbReference>
<evidence type="ECO:0000313" key="14">
    <source>
        <dbReference type="EMBL" id="OBR13939.1"/>
    </source>
</evidence>
<dbReference type="GO" id="GO:0005829">
    <property type="term" value="C:cytosol"/>
    <property type="evidence" value="ECO:0007669"/>
    <property type="project" value="TreeGrafter"/>
</dbReference>
<feature type="binding site" evidence="12">
    <location>
        <begin position="320"/>
        <end position="323"/>
    </location>
    <ligand>
        <name>substrate</name>
    </ligand>
</feature>
<dbReference type="GeneID" id="28861747"/>
<dbReference type="Gene3D" id="3.30.1490.50">
    <property type="match status" value="1"/>
</dbReference>
<feature type="binding site" evidence="11">
    <location>
        <position position="177"/>
    </location>
    <ligand>
        <name>Mg(2+)</name>
        <dbReference type="ChEBI" id="CHEBI:18420"/>
    </ligand>
</feature>
<organism evidence="14 15">
    <name type="scientific">Colletotrichum higginsianum (strain IMI 349063)</name>
    <name type="common">Crucifer anthracnose fungus</name>
    <dbReference type="NCBI Taxonomy" id="759273"/>
    <lineage>
        <taxon>Eukaryota</taxon>
        <taxon>Fungi</taxon>
        <taxon>Dikarya</taxon>
        <taxon>Ascomycota</taxon>
        <taxon>Pezizomycotina</taxon>
        <taxon>Sordariomycetes</taxon>
        <taxon>Hypocreomycetidae</taxon>
        <taxon>Glomerellales</taxon>
        <taxon>Glomerellaceae</taxon>
        <taxon>Colletotrichum</taxon>
        <taxon>Colletotrichum destructivum species complex</taxon>
    </lineage>
</organism>
<dbReference type="Pfam" id="PF03917">
    <property type="entry name" value="GSH_synth_ATP"/>
    <property type="match status" value="1"/>
</dbReference>
<dbReference type="GO" id="GO:0004363">
    <property type="term" value="F:glutathione synthase activity"/>
    <property type="evidence" value="ECO:0007669"/>
    <property type="project" value="UniProtKB-UniRule"/>
</dbReference>
<dbReference type="GO" id="GO:0005524">
    <property type="term" value="F:ATP binding"/>
    <property type="evidence" value="ECO:0007669"/>
    <property type="project" value="UniProtKB-UniRule"/>
</dbReference>
<dbReference type="InterPro" id="IPR016185">
    <property type="entry name" value="PreATP-grasp_dom_sf"/>
</dbReference>
<evidence type="ECO:0000256" key="7">
    <source>
        <dbReference type="ARBA" id="ARBA00022840"/>
    </source>
</evidence>
<feature type="binding site" evidence="10">
    <location>
        <position position="261"/>
    </location>
    <ligand>
        <name>substrate</name>
    </ligand>
</feature>
<dbReference type="GO" id="GO:0043295">
    <property type="term" value="F:glutathione binding"/>
    <property type="evidence" value="ECO:0007669"/>
    <property type="project" value="UniProtKB-UniRule"/>
</dbReference>
<keyword evidence="6 9" id="KW-0547">Nucleotide-binding</keyword>
<evidence type="ECO:0000256" key="4">
    <source>
        <dbReference type="ARBA" id="ARBA00022684"/>
    </source>
</evidence>
<feature type="binding site" evidence="11">
    <location>
        <position position="175"/>
    </location>
    <ligand>
        <name>Mg(2+)</name>
        <dbReference type="ChEBI" id="CHEBI:18420"/>
    </ligand>
</feature>
<feature type="binding site" evidence="10">
    <location>
        <position position="514"/>
    </location>
    <ligand>
        <name>ATP</name>
        <dbReference type="ChEBI" id="CHEBI:30616"/>
    </ligand>
</feature>
<feature type="binding site" evidence="12">
    <location>
        <begin position="523"/>
        <end position="524"/>
    </location>
    <ligand>
        <name>substrate</name>
    </ligand>
</feature>
<keyword evidence="7 9" id="KW-0067">ATP-binding</keyword>
<comment type="pathway">
    <text evidence="1 9">Sulfur metabolism; glutathione biosynthesis; glutathione from L-cysteine and L-glutamate: step 2/2.</text>
</comment>
<dbReference type="EC" id="6.3.2.3" evidence="9"/>
<feature type="binding site" evidence="10">
    <location>
        <position position="520"/>
    </location>
    <ligand>
        <name>ATP</name>
        <dbReference type="ChEBI" id="CHEBI:30616"/>
    </ligand>
</feature>
<dbReference type="VEuPathDB" id="FungiDB:CH63R_02665"/>
<dbReference type="SUPFAM" id="SSF56059">
    <property type="entry name" value="Glutathione synthetase ATP-binding domain-like"/>
    <property type="match status" value="1"/>
</dbReference>